<protein>
    <recommendedName>
        <fullName evidence="2">C2H2-type domain-containing protein</fullName>
    </recommendedName>
</protein>
<keyword evidence="1" id="KW-0479">Metal-binding</keyword>
<keyword evidence="1" id="KW-0862">Zinc</keyword>
<keyword evidence="4" id="KW-1185">Reference proteome</keyword>
<evidence type="ECO:0000313" key="4">
    <source>
        <dbReference type="Proteomes" id="UP001479436"/>
    </source>
</evidence>
<dbReference type="Proteomes" id="UP001479436">
    <property type="component" value="Unassembled WGS sequence"/>
</dbReference>
<dbReference type="InterPro" id="IPR013087">
    <property type="entry name" value="Znf_C2H2_type"/>
</dbReference>
<feature type="domain" description="C2H2-type" evidence="2">
    <location>
        <begin position="51"/>
        <end position="78"/>
    </location>
</feature>
<dbReference type="EMBL" id="JASJQH010002554">
    <property type="protein sequence ID" value="KAK9760102.1"/>
    <property type="molecule type" value="Genomic_DNA"/>
</dbReference>
<reference evidence="3 4" key="1">
    <citation type="submission" date="2023-04" db="EMBL/GenBank/DDBJ databases">
        <title>Genome of Basidiobolus ranarum AG-B5.</title>
        <authorList>
            <person name="Stajich J.E."/>
            <person name="Carter-House D."/>
            <person name="Gryganskyi A."/>
        </authorList>
    </citation>
    <scope>NUCLEOTIDE SEQUENCE [LARGE SCALE GENOMIC DNA]</scope>
    <source>
        <strain evidence="3 4">AG-B5</strain>
    </source>
</reference>
<evidence type="ECO:0000259" key="2">
    <source>
        <dbReference type="PROSITE" id="PS50157"/>
    </source>
</evidence>
<sequence length="142" mass="16740">MTVFSGIQSQANFLFSKEDTFKVHLKAARENLHNKSELRLQNSSTNFRTIHTCSVCGKKYKHRNCLFKHFWEHHESWETCLKFNLTKHQQVQMMEAAQILVDMVTLRNPQQPRRFSADTEAEAFVSCEVPNIQRRQSVPSKW</sequence>
<accession>A0ABR2WF21</accession>
<comment type="caution">
    <text evidence="3">The sequence shown here is derived from an EMBL/GenBank/DDBJ whole genome shotgun (WGS) entry which is preliminary data.</text>
</comment>
<name>A0ABR2WF21_9FUNG</name>
<dbReference type="PROSITE" id="PS00028">
    <property type="entry name" value="ZINC_FINGER_C2H2_1"/>
    <property type="match status" value="1"/>
</dbReference>
<evidence type="ECO:0000256" key="1">
    <source>
        <dbReference type="PROSITE-ProRule" id="PRU00042"/>
    </source>
</evidence>
<keyword evidence="1" id="KW-0863">Zinc-finger</keyword>
<proteinExistence type="predicted"/>
<organism evidence="3 4">
    <name type="scientific">Basidiobolus ranarum</name>
    <dbReference type="NCBI Taxonomy" id="34480"/>
    <lineage>
        <taxon>Eukaryota</taxon>
        <taxon>Fungi</taxon>
        <taxon>Fungi incertae sedis</taxon>
        <taxon>Zoopagomycota</taxon>
        <taxon>Entomophthoromycotina</taxon>
        <taxon>Basidiobolomycetes</taxon>
        <taxon>Basidiobolales</taxon>
        <taxon>Basidiobolaceae</taxon>
        <taxon>Basidiobolus</taxon>
    </lineage>
</organism>
<gene>
    <name evidence="3" type="ORF">K7432_016216</name>
</gene>
<evidence type="ECO:0000313" key="3">
    <source>
        <dbReference type="EMBL" id="KAK9760102.1"/>
    </source>
</evidence>
<dbReference type="PROSITE" id="PS50157">
    <property type="entry name" value="ZINC_FINGER_C2H2_2"/>
    <property type="match status" value="1"/>
</dbReference>